<keyword evidence="7" id="KW-0479">Metal-binding</keyword>
<gene>
    <name evidence="17" type="ORF">EMPS_03628</name>
</gene>
<protein>
    <recommendedName>
        <fullName evidence="19">G domain-containing protein</fullName>
    </recommendedName>
</protein>
<evidence type="ECO:0000256" key="13">
    <source>
        <dbReference type="ARBA" id="ARBA00023136"/>
    </source>
</evidence>
<comment type="caution">
    <text evidence="17">The sequence shown here is derived from an EMBL/GenBank/DDBJ whole genome shotgun (WGS) entry which is preliminary data.</text>
</comment>
<evidence type="ECO:0000256" key="5">
    <source>
        <dbReference type="ARBA" id="ARBA00022640"/>
    </source>
</evidence>
<dbReference type="PANTHER" id="PTHR10903">
    <property type="entry name" value="GTPASE, IMAP FAMILY MEMBER-RELATED"/>
    <property type="match status" value="1"/>
</dbReference>
<proteinExistence type="predicted"/>
<evidence type="ECO:0000313" key="17">
    <source>
        <dbReference type="EMBL" id="GJJ71278.1"/>
    </source>
</evidence>
<evidence type="ECO:0008006" key="19">
    <source>
        <dbReference type="Google" id="ProtNLM"/>
    </source>
</evidence>
<dbReference type="SUPFAM" id="SSF52540">
    <property type="entry name" value="P-loop containing nucleoside triphosphate hydrolases"/>
    <property type="match status" value="2"/>
</dbReference>
<evidence type="ECO:0000256" key="16">
    <source>
        <dbReference type="SAM" id="MobiDB-lite"/>
    </source>
</evidence>
<evidence type="ECO:0000256" key="2">
    <source>
        <dbReference type="ARBA" id="ARBA00004167"/>
    </source>
</evidence>
<evidence type="ECO:0000256" key="10">
    <source>
        <dbReference type="ARBA" id="ARBA00022842"/>
    </source>
</evidence>
<sequence length="1564" mass="177305">MSTGSLVAYEKILNEHQTPDGVYELKVDRPGKQQIRFNLYDSPGLNDSNRKDELHVANIFDAVKRAGKIHMVLIVVGQGPCSPGLQDAIRCYLDIFPQFQDIMAIVHTKTNYKLLHPRDKTGVTMSNQLLLLEAATISKTPRMKAIDKLVEDKYADLSETLGDTLQQKDQAHRKLMSEEFKWRDAIAKNESSQKNAEDFIKANETDETELMDEFLYTDDWAHFRIIRPDTVCLKEQAFKIDVLNVYHHGFNVDNEEGGEDNSKPSIEHFQPRRAQNHTKVVPSDCCNILLLGETQVGKSTLVQEICQYANPKHQVKQEAIGDGFNSCTSHVHRYPIITNLPSYKTVDRYGTNPRLVDHRDIPTSSLEDYDIALNQYQWPDGPYELKLDTADEQLTQFNLYDTPGLNDSSGNDELHAANIFDAVKRAGNVHLVLIAVGQGPCSRGLQDAIRCYLDIFPRFQDIMAIVHTKTDYKLLHPQDPTGFAEKKIAKTRRLHEIIGRDNFPNFWINCELHCSKPVPKCLTQNTIQTILRIAMSNQPISLETILVSKTPRMRAVDKLVQDKYGDRSQSTGYALYHRDEKGKRLMAEMLKKMDEIAKNESDQRNAEAFIKAQETDEIELMDELEYSDNWAHFRIIRPGTVRLREQASKIDALHVFHPGFHLDNEEGGEGSTTWSARYKRLSYKNGTLRVQCYVKKRNKYKKQIKDSRERLASLKEENKRNIEAYKLQADSSKNTEAEVQELVQKSDLYTQIVKVVREDQLRPDLFRALAEAGAYQRTCSPADNIQKVVDVLTEFLNRPDINAPFRDSGDEVVQTIEEEEESFSSSVHPSLSPSPSSLHFFKCLLSMIHTMQAADAASLLENSKAVLSNCCNILLLGETQAGKSTIIQAICQYANPEHQVKREAIGDGFNSCTSHVDRYPIITNLPSYKTVDRNETNSPSAAHKDPSVSSFKDYDMALNQYQWPDGPYELELDTADKQQTRFNLYDTPGLNDSNDNDELHAANIFDAVKRAGNIHLVLIVVGQGPCSRGLQDAIRCYLDIFPQFQDIMAIVHTKTDYKLLHPQDPTGFAKNKMAKTKRLHEIIGRDNFPNFWINCELHCSKPVPRCITQNTIHAILRTAMINLPISLEAALIHKTPAMIRMDGLIESRYMDLFNSMEDTLHHMDEYQVSLMTDMIKKMDEIAKNESDQRNVKALIKAQETDETELMDELLYTDEWGHFRFNLPGTISLREQDSKIDVLHVFHPGFILENEKGGEGSRTWSARYQRRSFTNGVLLVRCYIKKRNKYKQQIKDSKEKLRDLEEEHYRLQASREEKAGASKKVQAQVDDLMEKNSLFTRIVEIIREDQMRPDLFRALAEAGAYQGISPADNIHKVMDILTEFLSRPDISAPFRDNGDVVPQTTEEGPKLNYMEAAKSDVCDDGDAICEVIGDLALSLPDPIAASTSSDWVDEDVGHQVATTTISTITETSNTSNATLCDESLDAVAYQVATLSEHSPDRMQVKTLGEEDSDDASFIPKVVDPTADTPRDPTLDKNNDKFAHNTVVVLATDGPHTSSAISNDDDDMVF</sequence>
<dbReference type="InterPro" id="IPR027417">
    <property type="entry name" value="P-loop_NTPase"/>
</dbReference>
<comment type="cofactor">
    <cofactor evidence="1">
        <name>Mg(2+)</name>
        <dbReference type="ChEBI" id="CHEBI:18420"/>
    </cofactor>
</comment>
<dbReference type="OrthoDB" id="8954335at2759"/>
<evidence type="ECO:0000256" key="15">
    <source>
        <dbReference type="SAM" id="Coils"/>
    </source>
</evidence>
<keyword evidence="11" id="KW-0653">Protein transport</keyword>
<dbReference type="PANTHER" id="PTHR10903:SF135">
    <property type="entry name" value="TRANSLOCASE OF CHLOROPLAST 120, CHLOROPLASTIC-RELATED"/>
    <property type="match status" value="1"/>
</dbReference>
<evidence type="ECO:0000256" key="11">
    <source>
        <dbReference type="ARBA" id="ARBA00022927"/>
    </source>
</evidence>
<keyword evidence="4" id="KW-0150">Chloroplast</keyword>
<dbReference type="GO" id="GO:0016020">
    <property type="term" value="C:membrane"/>
    <property type="evidence" value="ECO:0007669"/>
    <property type="project" value="UniProtKB-SubCell"/>
</dbReference>
<accession>A0A9P3H7L5</accession>
<feature type="coiled-coil region" evidence="15">
    <location>
        <begin position="697"/>
        <end position="735"/>
    </location>
</feature>
<dbReference type="GO" id="GO:0015031">
    <property type="term" value="P:protein transport"/>
    <property type="evidence" value="ECO:0007669"/>
    <property type="project" value="UniProtKB-KW"/>
</dbReference>
<keyword evidence="9" id="KW-1002">Plastid outer membrane</keyword>
<keyword evidence="12" id="KW-1133">Transmembrane helix</keyword>
<evidence type="ECO:0000256" key="4">
    <source>
        <dbReference type="ARBA" id="ARBA00022528"/>
    </source>
</evidence>
<reference evidence="17" key="2">
    <citation type="journal article" date="2022" name="Microbiol. Resour. Announc.">
        <title>Whole-Genome Sequence of Entomortierella parvispora E1425, a Mucoromycotan Fungus Associated with Burkholderiaceae-Related Endosymbiotic Bacteria.</title>
        <authorList>
            <person name="Herlambang A."/>
            <person name="Guo Y."/>
            <person name="Takashima Y."/>
            <person name="Narisawa K."/>
            <person name="Ohta H."/>
            <person name="Nishizawa T."/>
        </authorList>
    </citation>
    <scope>NUCLEOTIDE SEQUENCE</scope>
    <source>
        <strain evidence="17">E1425</strain>
    </source>
</reference>
<dbReference type="GO" id="GO:0046872">
    <property type="term" value="F:metal ion binding"/>
    <property type="evidence" value="ECO:0007669"/>
    <property type="project" value="UniProtKB-KW"/>
</dbReference>
<keyword evidence="6" id="KW-0812">Transmembrane</keyword>
<evidence type="ECO:0000256" key="8">
    <source>
        <dbReference type="ARBA" id="ARBA00022801"/>
    </source>
</evidence>
<evidence type="ECO:0000256" key="6">
    <source>
        <dbReference type="ARBA" id="ARBA00022692"/>
    </source>
</evidence>
<organism evidence="17 18">
    <name type="scientific">Entomortierella parvispora</name>
    <dbReference type="NCBI Taxonomy" id="205924"/>
    <lineage>
        <taxon>Eukaryota</taxon>
        <taxon>Fungi</taxon>
        <taxon>Fungi incertae sedis</taxon>
        <taxon>Mucoromycota</taxon>
        <taxon>Mortierellomycotina</taxon>
        <taxon>Mortierellomycetes</taxon>
        <taxon>Mortierellales</taxon>
        <taxon>Mortierellaceae</taxon>
        <taxon>Entomortierella</taxon>
    </lineage>
</organism>
<feature type="compositionally biased region" description="Basic and acidic residues" evidence="16">
    <location>
        <begin position="1523"/>
        <end position="1533"/>
    </location>
</feature>
<keyword evidence="8" id="KW-0378">Hydrolase</keyword>
<name>A0A9P3H7L5_9FUNG</name>
<evidence type="ECO:0000256" key="9">
    <source>
        <dbReference type="ARBA" id="ARBA00022805"/>
    </source>
</evidence>
<keyword evidence="3" id="KW-0813">Transport</keyword>
<keyword evidence="5" id="KW-0934">Plastid</keyword>
<dbReference type="GO" id="GO:0016787">
    <property type="term" value="F:hydrolase activity"/>
    <property type="evidence" value="ECO:0007669"/>
    <property type="project" value="UniProtKB-KW"/>
</dbReference>
<evidence type="ECO:0000256" key="3">
    <source>
        <dbReference type="ARBA" id="ARBA00022448"/>
    </source>
</evidence>
<comment type="subcellular location">
    <subcellularLocation>
        <location evidence="2">Membrane</location>
        <topology evidence="2">Single-pass membrane protein</topology>
    </subcellularLocation>
    <subcellularLocation>
        <location evidence="14">Plastid</location>
        <location evidence="14">Chloroplast outer membrane</location>
    </subcellularLocation>
</comment>
<feature type="coiled-coil region" evidence="15">
    <location>
        <begin position="1275"/>
        <end position="1309"/>
    </location>
</feature>
<keyword evidence="18" id="KW-1185">Reference proteome</keyword>
<keyword evidence="15" id="KW-0175">Coiled coil</keyword>
<keyword evidence="13" id="KW-0472">Membrane</keyword>
<keyword evidence="10" id="KW-0460">Magnesium</keyword>
<dbReference type="Proteomes" id="UP000827284">
    <property type="component" value="Unassembled WGS sequence"/>
</dbReference>
<evidence type="ECO:0000313" key="18">
    <source>
        <dbReference type="Proteomes" id="UP000827284"/>
    </source>
</evidence>
<reference evidence="17" key="1">
    <citation type="submission" date="2021-11" db="EMBL/GenBank/DDBJ databases">
        <authorList>
            <person name="Herlambang A."/>
            <person name="Guo Y."/>
            <person name="Takashima Y."/>
            <person name="Nishizawa T."/>
        </authorList>
    </citation>
    <scope>NUCLEOTIDE SEQUENCE</scope>
    <source>
        <strain evidence="17">E1425</strain>
    </source>
</reference>
<evidence type="ECO:0000256" key="12">
    <source>
        <dbReference type="ARBA" id="ARBA00022989"/>
    </source>
</evidence>
<evidence type="ECO:0000256" key="14">
    <source>
        <dbReference type="ARBA" id="ARBA00024013"/>
    </source>
</evidence>
<evidence type="ECO:0000256" key="1">
    <source>
        <dbReference type="ARBA" id="ARBA00001946"/>
    </source>
</evidence>
<evidence type="ECO:0000256" key="7">
    <source>
        <dbReference type="ARBA" id="ARBA00022723"/>
    </source>
</evidence>
<feature type="region of interest" description="Disordered" evidence="16">
    <location>
        <begin position="1503"/>
        <end position="1533"/>
    </location>
</feature>
<dbReference type="InterPro" id="IPR045058">
    <property type="entry name" value="GIMA/IAN/Toc"/>
</dbReference>
<dbReference type="EMBL" id="BQFW01000005">
    <property type="protein sequence ID" value="GJJ71278.1"/>
    <property type="molecule type" value="Genomic_DNA"/>
</dbReference>
<dbReference type="Gene3D" id="3.40.50.300">
    <property type="entry name" value="P-loop containing nucleotide triphosphate hydrolases"/>
    <property type="match status" value="2"/>
</dbReference>